<dbReference type="AlphaFoldDB" id="F8L8F0"/>
<dbReference type="Proteomes" id="UP000000496">
    <property type="component" value="Chromosome gsn.131"/>
</dbReference>
<dbReference type="KEGG" id="sng:SNE_A11960"/>
<keyword evidence="1" id="KW-0472">Membrane</keyword>
<dbReference type="RefSeq" id="WP_013943540.1">
    <property type="nucleotide sequence ID" value="NC_015713.1"/>
</dbReference>
<organism evidence="2 3">
    <name type="scientific">Simkania negevensis (strain ATCC VR-1471 / DSM 27360 / Z)</name>
    <dbReference type="NCBI Taxonomy" id="331113"/>
    <lineage>
        <taxon>Bacteria</taxon>
        <taxon>Pseudomonadati</taxon>
        <taxon>Chlamydiota</taxon>
        <taxon>Chlamydiia</taxon>
        <taxon>Parachlamydiales</taxon>
        <taxon>Simkaniaceae</taxon>
        <taxon>Simkania</taxon>
    </lineage>
</organism>
<dbReference type="HOGENOM" id="CLU_1179575_0_0_0"/>
<feature type="transmembrane region" description="Helical" evidence="1">
    <location>
        <begin position="196"/>
        <end position="214"/>
    </location>
</feature>
<reference evidence="2 3" key="2">
    <citation type="journal article" date="2011" name="Mol. Biol. Evol.">
        <title>Unity in variety--the pan-genome of the Chlamydiae.</title>
        <authorList>
            <person name="Collingro A."/>
            <person name="Tischler P."/>
            <person name="Weinmaier T."/>
            <person name="Penz T."/>
            <person name="Heinz E."/>
            <person name="Brunham R.C."/>
            <person name="Read T.D."/>
            <person name="Bavoil P.M."/>
            <person name="Sachse K."/>
            <person name="Kahane S."/>
            <person name="Friedman M.G."/>
            <person name="Rattei T."/>
            <person name="Myers G.S."/>
            <person name="Horn M."/>
        </authorList>
    </citation>
    <scope>NUCLEOTIDE SEQUENCE [LARGE SCALE GENOMIC DNA]</scope>
    <source>
        <strain evidence="3">ATCC VR-1471 / Z</strain>
    </source>
</reference>
<evidence type="ECO:0000313" key="3">
    <source>
        <dbReference type="Proteomes" id="UP000000496"/>
    </source>
</evidence>
<feature type="transmembrane region" description="Helical" evidence="1">
    <location>
        <begin position="169"/>
        <end position="190"/>
    </location>
</feature>
<accession>F8L8F0</accession>
<proteinExistence type="predicted"/>
<gene>
    <name evidence="2" type="ordered locus">SNE_A11960</name>
</gene>
<reference key="1">
    <citation type="journal article" date="2011" name="Mol. Biol. Evol.">
        <title>Unity in variety -- the pan-genome of the Chlamydiae.</title>
        <authorList>
            <person name="Collingro A."/>
            <person name="Tischler P."/>
            <person name="Weinmaier T."/>
            <person name="Penz T."/>
            <person name="Heinz E."/>
            <person name="Brunham R.C."/>
            <person name="Read T.D."/>
            <person name="Bavoil P.M."/>
            <person name="Sachse K."/>
            <person name="Kahane S."/>
            <person name="Friedman M.G."/>
            <person name="Rattei T."/>
            <person name="Myers G.S.A."/>
            <person name="Horn M."/>
        </authorList>
    </citation>
    <scope>NUCLEOTIDE SEQUENCE</scope>
    <source>
        <strain>Z</strain>
    </source>
</reference>
<keyword evidence="1" id="KW-0812">Transmembrane</keyword>
<keyword evidence="1" id="KW-1133">Transmembrane helix</keyword>
<protein>
    <submittedName>
        <fullName evidence="2">Uncharacterized protein</fullName>
    </submittedName>
</protein>
<keyword evidence="3" id="KW-1185">Reference proteome</keyword>
<dbReference type="EMBL" id="FR872582">
    <property type="protein sequence ID" value="CCB89073.1"/>
    <property type="molecule type" value="Genomic_DNA"/>
</dbReference>
<sequence length="235" mass="26579">MSFTSATARSLFTTTPSISYAPWVTEHMDNLKALVDHVLGDDKKKDDHHCPRSCGWDYSWYGPWWHWMPSYSPVTIYNGGKPKDEDEDHTGLAVIATVAFFILTFFCGQSFTAYRSYTSQIKEHNTFNAEFDAAATRPSPAKPLGTLKQINTKAQELLENKQHDATVNLALFVGGLMTALFIAIGSYYKIPTMRRYGCYTAFPLGFIALLRLGMKINDKTDIKIAQTLKKHLKNY</sequence>
<dbReference type="STRING" id="331113.SNE_A11960"/>
<evidence type="ECO:0000256" key="1">
    <source>
        <dbReference type="SAM" id="Phobius"/>
    </source>
</evidence>
<name>F8L8F0_SIMNZ</name>
<evidence type="ECO:0000313" key="2">
    <source>
        <dbReference type="EMBL" id="CCB89073.1"/>
    </source>
</evidence>
<feature type="transmembrane region" description="Helical" evidence="1">
    <location>
        <begin position="92"/>
        <end position="114"/>
    </location>
</feature>